<dbReference type="InterPro" id="IPR005844">
    <property type="entry name" value="A-D-PHexomutase_a/b/a-I"/>
</dbReference>
<feature type="compositionally biased region" description="Low complexity" evidence="8">
    <location>
        <begin position="443"/>
        <end position="457"/>
    </location>
</feature>
<dbReference type="Gene3D" id="3.30.310.50">
    <property type="entry name" value="Alpha-D-phosphohexomutase, C-terminal domain"/>
    <property type="match status" value="1"/>
</dbReference>
<dbReference type="EMBL" id="CP058530">
    <property type="protein sequence ID" value="QLG29807.1"/>
    <property type="molecule type" value="Genomic_DNA"/>
</dbReference>
<dbReference type="Pfam" id="PF02878">
    <property type="entry name" value="PGM_PMM_I"/>
    <property type="match status" value="1"/>
</dbReference>
<dbReference type="GO" id="GO:0008966">
    <property type="term" value="F:phosphoglucosamine mutase activity"/>
    <property type="evidence" value="ECO:0007669"/>
    <property type="project" value="UniProtKB-EC"/>
</dbReference>
<dbReference type="Proteomes" id="UP000509750">
    <property type="component" value="Plasmid unnamed1"/>
</dbReference>
<comment type="similarity">
    <text evidence="2 7">Belongs to the phosphohexose mutase family.</text>
</comment>
<dbReference type="SUPFAM" id="SSF55957">
    <property type="entry name" value="Phosphoglucomutase, C-terminal domain"/>
    <property type="match status" value="1"/>
</dbReference>
<feature type="domain" description="Alpha-D-phosphohexomutase alpha/beta/alpha" evidence="12">
    <location>
        <begin position="248"/>
        <end position="348"/>
    </location>
</feature>
<dbReference type="KEGG" id="halg:HUG10_19320"/>
<dbReference type="InterPro" id="IPR005843">
    <property type="entry name" value="A-D-PHexomutase_C"/>
</dbReference>
<evidence type="ECO:0000259" key="10">
    <source>
        <dbReference type="Pfam" id="PF02878"/>
    </source>
</evidence>
<keyword evidence="13" id="KW-0614">Plasmid</keyword>
<evidence type="ECO:0000256" key="2">
    <source>
        <dbReference type="ARBA" id="ARBA00010231"/>
    </source>
</evidence>
<evidence type="ECO:0000256" key="6">
    <source>
        <dbReference type="ARBA" id="ARBA00023235"/>
    </source>
</evidence>
<dbReference type="Gene3D" id="3.40.120.10">
    <property type="entry name" value="Alpha-D-Glucose-1,6-Bisphosphate, subunit A, domain 3"/>
    <property type="match status" value="3"/>
</dbReference>
<dbReference type="CDD" id="cd03087">
    <property type="entry name" value="PGM_like1"/>
    <property type="match status" value="1"/>
</dbReference>
<reference evidence="13 14" key="1">
    <citation type="submission" date="2020-07" db="EMBL/GenBank/DDBJ databases">
        <title>Gai3-2, isolated from salt lake.</title>
        <authorList>
            <person name="Cui H."/>
            <person name="Shi X."/>
        </authorList>
    </citation>
    <scope>NUCLEOTIDE SEQUENCE [LARGE SCALE GENOMIC DNA]</scope>
    <source>
        <strain evidence="13 14">Gai3-2</strain>
        <plasmid evidence="13 14">unnamed1</plasmid>
    </source>
</reference>
<comment type="cofactor">
    <cofactor evidence="1">
        <name>Mg(2+)</name>
        <dbReference type="ChEBI" id="CHEBI:18420"/>
    </cofactor>
</comment>
<dbReference type="OrthoDB" id="10363at2157"/>
<dbReference type="NCBIfam" id="TIGR03990">
    <property type="entry name" value="Arch_GlmM"/>
    <property type="match status" value="1"/>
</dbReference>
<dbReference type="Pfam" id="PF00408">
    <property type="entry name" value="PGM_PMM_IV"/>
    <property type="match status" value="1"/>
</dbReference>
<gene>
    <name evidence="13" type="primary">glmM</name>
    <name evidence="13" type="ORF">HUG10_19320</name>
</gene>
<keyword evidence="3" id="KW-0597">Phosphoprotein</keyword>
<dbReference type="InterPro" id="IPR016055">
    <property type="entry name" value="A-D-PHexomutase_a/b/a-I/II/III"/>
</dbReference>
<evidence type="ECO:0000256" key="1">
    <source>
        <dbReference type="ARBA" id="ARBA00001946"/>
    </source>
</evidence>
<evidence type="ECO:0000313" key="14">
    <source>
        <dbReference type="Proteomes" id="UP000509750"/>
    </source>
</evidence>
<evidence type="ECO:0000256" key="7">
    <source>
        <dbReference type="RuleBase" id="RU004326"/>
    </source>
</evidence>
<keyword evidence="14" id="KW-1185">Reference proteome</keyword>
<evidence type="ECO:0000259" key="12">
    <source>
        <dbReference type="Pfam" id="PF02880"/>
    </source>
</evidence>
<dbReference type="InterPro" id="IPR036900">
    <property type="entry name" value="A-D-PHexomutase_C_sf"/>
</dbReference>
<dbReference type="FunFam" id="3.40.120.10:FF:000001">
    <property type="entry name" value="Phosphoglucosamine mutase"/>
    <property type="match status" value="1"/>
</dbReference>
<proteinExistence type="inferred from homology"/>
<dbReference type="PANTHER" id="PTHR43771:SF1">
    <property type="entry name" value="PHOSPHOMANNOMUTASE"/>
    <property type="match status" value="1"/>
</dbReference>
<feature type="domain" description="Alpha-D-phosphohexomutase alpha/beta/alpha" evidence="11">
    <location>
        <begin position="159"/>
        <end position="243"/>
    </location>
</feature>
<dbReference type="InterPro" id="IPR024086">
    <property type="entry name" value="GlmM_arc-type"/>
</dbReference>
<sequence length="457" mass="47779">MFGTSGIRGEVGEDVTADVALSVGRALASTGHGRVVIGRDTRESGEMLMDALSAGLRECGADVIHLGTASTPTVARSVGWLDADAGVVVTASHNPPKDNGLKLWNPSGQAFDGKQRDAIARRIEDGSYSLVSADEVGSATEWAEGADRHVAALRETTGSLDGLEAVVDVGNGAGRITATALVELGCSVTTLNAEPDGRFPGRPSEPTAETCAGLCEVVANTDADFGVAHDGDADRMMAVTASGEFVPGDQLLALFGRDAVEPGERVAAPLNTSLAVDDALGEVDASVVRTKVGDVFVAERVADEDVAFGGEPSGAWIWSEETLCPDGPLAACRLAELVRDHGPLDEQVEGVGGYTTRRESYPTDDKEDTVDRVHRRAMAEYDAVDVSDGVRVDLDDGWFLVRASGTQPLVRVTAEARTDRRAEELFERAEELLAEARDGGTAGSDDGTAIAGNRSTD</sequence>
<dbReference type="EC" id="5.4.2.10" evidence="13"/>
<evidence type="ECO:0000313" key="13">
    <source>
        <dbReference type="EMBL" id="QLG29807.1"/>
    </source>
</evidence>
<dbReference type="GeneID" id="56031031"/>
<dbReference type="GO" id="GO:0005975">
    <property type="term" value="P:carbohydrate metabolic process"/>
    <property type="evidence" value="ECO:0007669"/>
    <property type="project" value="InterPro"/>
</dbReference>
<feature type="domain" description="Alpha-D-phosphohexomutase alpha/beta/alpha" evidence="10">
    <location>
        <begin position="2"/>
        <end position="126"/>
    </location>
</feature>
<dbReference type="InterPro" id="IPR016066">
    <property type="entry name" value="A-D-PHexomutase_CS"/>
</dbReference>
<name>A0A7D5GPA1_9EURY</name>
<dbReference type="Pfam" id="PF02880">
    <property type="entry name" value="PGM_PMM_III"/>
    <property type="match status" value="1"/>
</dbReference>
<keyword evidence="5 7" id="KW-0460">Magnesium</keyword>
<evidence type="ECO:0000256" key="8">
    <source>
        <dbReference type="SAM" id="MobiDB-lite"/>
    </source>
</evidence>
<feature type="region of interest" description="Disordered" evidence="8">
    <location>
        <begin position="434"/>
        <end position="457"/>
    </location>
</feature>
<dbReference type="InterPro" id="IPR005841">
    <property type="entry name" value="Alpha-D-phosphohexomutase_SF"/>
</dbReference>
<dbReference type="InterPro" id="IPR005845">
    <property type="entry name" value="A-D-PHexomutase_a/b/a-II"/>
</dbReference>
<evidence type="ECO:0000259" key="9">
    <source>
        <dbReference type="Pfam" id="PF00408"/>
    </source>
</evidence>
<evidence type="ECO:0000256" key="5">
    <source>
        <dbReference type="ARBA" id="ARBA00022842"/>
    </source>
</evidence>
<accession>A0A7D5GPA1</accession>
<geneLocation type="plasmid" evidence="13 14">
    <name>unnamed1</name>
</geneLocation>
<protein>
    <submittedName>
        <fullName evidence="13">Phosphoglucosamine mutase</fullName>
        <ecNumber evidence="13">5.4.2.10</ecNumber>
    </submittedName>
</protein>
<dbReference type="PROSITE" id="PS00710">
    <property type="entry name" value="PGM_PMM"/>
    <property type="match status" value="1"/>
</dbReference>
<keyword evidence="6 13" id="KW-0413">Isomerase</keyword>
<dbReference type="PRINTS" id="PR00509">
    <property type="entry name" value="PGMPMM"/>
</dbReference>
<dbReference type="InterPro" id="IPR005846">
    <property type="entry name" value="A-D-PHexomutase_a/b/a-III"/>
</dbReference>
<dbReference type="SUPFAM" id="SSF53738">
    <property type="entry name" value="Phosphoglucomutase, first 3 domains"/>
    <property type="match status" value="3"/>
</dbReference>
<dbReference type="AlphaFoldDB" id="A0A7D5GPA1"/>
<feature type="domain" description="Alpha-D-phosphohexomutase C-terminal" evidence="9">
    <location>
        <begin position="379"/>
        <end position="430"/>
    </location>
</feature>
<dbReference type="PANTHER" id="PTHR43771">
    <property type="entry name" value="PHOSPHOMANNOMUTASE"/>
    <property type="match status" value="1"/>
</dbReference>
<dbReference type="GO" id="GO:0000287">
    <property type="term" value="F:magnesium ion binding"/>
    <property type="evidence" value="ECO:0007669"/>
    <property type="project" value="InterPro"/>
</dbReference>
<evidence type="ECO:0000259" key="11">
    <source>
        <dbReference type="Pfam" id="PF02879"/>
    </source>
</evidence>
<keyword evidence="4 7" id="KW-0479">Metal-binding</keyword>
<evidence type="ECO:0000256" key="4">
    <source>
        <dbReference type="ARBA" id="ARBA00022723"/>
    </source>
</evidence>
<dbReference type="RefSeq" id="WP_179171381.1">
    <property type="nucleotide sequence ID" value="NZ_CP058530.1"/>
</dbReference>
<dbReference type="Pfam" id="PF02879">
    <property type="entry name" value="PGM_PMM_II"/>
    <property type="match status" value="1"/>
</dbReference>
<organism evidence="13 14">
    <name type="scientific">Halorarum halophilum</name>
    <dbReference type="NCBI Taxonomy" id="2743090"/>
    <lineage>
        <taxon>Archaea</taxon>
        <taxon>Methanobacteriati</taxon>
        <taxon>Methanobacteriota</taxon>
        <taxon>Stenosarchaea group</taxon>
        <taxon>Halobacteria</taxon>
        <taxon>Halobacteriales</taxon>
        <taxon>Haloferacaceae</taxon>
        <taxon>Halorarum</taxon>
    </lineage>
</organism>
<evidence type="ECO:0000256" key="3">
    <source>
        <dbReference type="ARBA" id="ARBA00022553"/>
    </source>
</evidence>